<feature type="region of interest" description="Disordered" evidence="1">
    <location>
        <begin position="1"/>
        <end position="32"/>
    </location>
</feature>
<feature type="transmembrane region" description="Helical" evidence="2">
    <location>
        <begin position="88"/>
        <end position="105"/>
    </location>
</feature>
<dbReference type="Proteomes" id="UP000595437">
    <property type="component" value="Chromosome 6"/>
</dbReference>
<keyword evidence="2" id="KW-1133">Transmembrane helix</keyword>
<dbReference type="AlphaFoldDB" id="A0A7T8HFC6"/>
<evidence type="ECO:0000256" key="2">
    <source>
        <dbReference type="SAM" id="Phobius"/>
    </source>
</evidence>
<reference evidence="4" key="1">
    <citation type="submission" date="2021-01" db="EMBL/GenBank/DDBJ databases">
        <title>Caligus Genome Assembly.</title>
        <authorList>
            <person name="Gallardo-Escarate C."/>
        </authorList>
    </citation>
    <scope>NUCLEOTIDE SEQUENCE [LARGE SCALE GENOMIC DNA]</scope>
</reference>
<feature type="compositionally biased region" description="Acidic residues" evidence="1">
    <location>
        <begin position="15"/>
        <end position="24"/>
    </location>
</feature>
<sequence length="106" mass="12050">MSDFKEYKARRSVEESSEGTEEGDGNVRGNVEGPELKSVKYRMFKNCSLCAYVISSQCNLFTDAYHTLCLAYKFLLTLSTTQITCDRCSIMILVTMMAFLLVFRVT</sequence>
<keyword evidence="4" id="KW-1185">Reference proteome</keyword>
<evidence type="ECO:0000313" key="3">
    <source>
        <dbReference type="EMBL" id="QQP48959.1"/>
    </source>
</evidence>
<dbReference type="OrthoDB" id="6624805at2759"/>
<proteinExistence type="predicted"/>
<feature type="compositionally biased region" description="Basic and acidic residues" evidence="1">
    <location>
        <begin position="1"/>
        <end position="14"/>
    </location>
</feature>
<gene>
    <name evidence="3" type="ORF">FKW44_009449</name>
</gene>
<evidence type="ECO:0000313" key="4">
    <source>
        <dbReference type="Proteomes" id="UP000595437"/>
    </source>
</evidence>
<keyword evidence="2" id="KW-0812">Transmembrane</keyword>
<dbReference type="EMBL" id="CP045895">
    <property type="protein sequence ID" value="QQP48959.1"/>
    <property type="molecule type" value="Genomic_DNA"/>
</dbReference>
<evidence type="ECO:0000256" key="1">
    <source>
        <dbReference type="SAM" id="MobiDB-lite"/>
    </source>
</evidence>
<protein>
    <submittedName>
        <fullName evidence="3">Uncharacterized protein</fullName>
    </submittedName>
</protein>
<name>A0A7T8HFC6_CALRO</name>
<keyword evidence="2" id="KW-0472">Membrane</keyword>
<organism evidence="3 4">
    <name type="scientific">Caligus rogercresseyi</name>
    <name type="common">Sea louse</name>
    <dbReference type="NCBI Taxonomy" id="217165"/>
    <lineage>
        <taxon>Eukaryota</taxon>
        <taxon>Metazoa</taxon>
        <taxon>Ecdysozoa</taxon>
        <taxon>Arthropoda</taxon>
        <taxon>Crustacea</taxon>
        <taxon>Multicrustacea</taxon>
        <taxon>Hexanauplia</taxon>
        <taxon>Copepoda</taxon>
        <taxon>Siphonostomatoida</taxon>
        <taxon>Caligidae</taxon>
        <taxon>Caligus</taxon>
    </lineage>
</organism>
<accession>A0A7T8HFC6</accession>